<dbReference type="Gene3D" id="3.90.70.10">
    <property type="entry name" value="Cysteine proteinases"/>
    <property type="match status" value="1"/>
</dbReference>
<comment type="caution">
    <text evidence="1">The sequence shown here is derived from an EMBL/GenBank/DDBJ whole genome shotgun (WGS) entry which is preliminary data.</text>
</comment>
<evidence type="ECO:0008006" key="3">
    <source>
        <dbReference type="Google" id="ProtNLM"/>
    </source>
</evidence>
<organism evidence="1 2">
    <name type="scientific">Candidatus Woesebacteria bacterium GW2011_GWA2_33_28</name>
    <dbReference type="NCBI Taxonomy" id="1618561"/>
    <lineage>
        <taxon>Bacteria</taxon>
        <taxon>Candidatus Woeseibacteriota</taxon>
    </lineage>
</organism>
<name>A0A0F9ZV60_9BACT</name>
<dbReference type="EMBL" id="LBOZ01000002">
    <property type="protein sequence ID" value="KKP48099.1"/>
    <property type="molecule type" value="Genomic_DNA"/>
</dbReference>
<protein>
    <recommendedName>
        <fullName evidence="3">Peptidase C39 domain-containing protein</fullName>
    </recommendedName>
</protein>
<accession>A0A0F9ZV60</accession>
<dbReference type="Proteomes" id="UP000033995">
    <property type="component" value="Unassembled WGS sequence"/>
</dbReference>
<sequence>MKKLNIPFIKNRGSECGQACVAMMIKYFKPNFEPDFDEFNKIIHHKNGMATFPPQNAILLDHYGIKTMSYSSDSIMTSSEDFDQFRRWFGKDFDYEMKSVDLPSFDWMVKEFRSKKLFIQKETTFEELIDLFEQGFLVCIPINWNILNDKSGSYDGHFVILTEVNNNKILIHDPNTGPFVEYDSDLLKKSWELPPVADDFFVAFGLK</sequence>
<evidence type="ECO:0000313" key="2">
    <source>
        <dbReference type="Proteomes" id="UP000033995"/>
    </source>
</evidence>
<dbReference type="AlphaFoldDB" id="A0A0F9ZV60"/>
<evidence type="ECO:0000313" key="1">
    <source>
        <dbReference type="EMBL" id="KKP48099.1"/>
    </source>
</evidence>
<proteinExistence type="predicted"/>
<gene>
    <name evidence="1" type="ORF">UR38_C0002G0202</name>
</gene>
<reference evidence="1 2" key="1">
    <citation type="journal article" date="2015" name="Nature">
        <title>rRNA introns, odd ribosomes, and small enigmatic genomes across a large radiation of phyla.</title>
        <authorList>
            <person name="Brown C.T."/>
            <person name="Hug L.A."/>
            <person name="Thomas B.C."/>
            <person name="Sharon I."/>
            <person name="Castelle C.J."/>
            <person name="Singh A."/>
            <person name="Wilkins M.J."/>
            <person name="Williams K.H."/>
            <person name="Banfield J.F."/>
        </authorList>
    </citation>
    <scope>NUCLEOTIDE SEQUENCE [LARGE SCALE GENOMIC DNA]</scope>
</reference>